<evidence type="ECO:0000313" key="3">
    <source>
        <dbReference type="EMBL" id="CAF1158574.1"/>
    </source>
</evidence>
<dbReference type="Pfam" id="PF01344">
    <property type="entry name" value="Kelch_1"/>
    <property type="match status" value="2"/>
</dbReference>
<comment type="caution">
    <text evidence="3">The sequence shown here is derived from an EMBL/GenBank/DDBJ whole genome shotgun (WGS) entry which is preliminary data.</text>
</comment>
<dbReference type="PANTHER" id="PTHR46344">
    <property type="entry name" value="OS02G0202900 PROTEIN"/>
    <property type="match status" value="1"/>
</dbReference>
<evidence type="ECO:0000313" key="6">
    <source>
        <dbReference type="Proteomes" id="UP000663852"/>
    </source>
</evidence>
<keyword evidence="5" id="KW-1185">Reference proteome</keyword>
<evidence type="ECO:0000256" key="2">
    <source>
        <dbReference type="ARBA" id="ARBA00022737"/>
    </source>
</evidence>
<dbReference type="InterPro" id="IPR037293">
    <property type="entry name" value="Gal_Oxidase_central_sf"/>
</dbReference>
<dbReference type="EMBL" id="CAJNOJ010000124">
    <property type="protein sequence ID" value="CAF1158574.1"/>
    <property type="molecule type" value="Genomic_DNA"/>
</dbReference>
<dbReference type="Gene3D" id="2.130.10.80">
    <property type="entry name" value="Galactose oxidase/kelch, beta-propeller"/>
    <property type="match status" value="2"/>
</dbReference>
<dbReference type="PANTHER" id="PTHR46344:SF27">
    <property type="entry name" value="KELCH REPEAT SUPERFAMILY PROTEIN"/>
    <property type="match status" value="1"/>
</dbReference>
<evidence type="ECO:0000313" key="4">
    <source>
        <dbReference type="EMBL" id="CAF1598594.1"/>
    </source>
</evidence>
<dbReference type="AlphaFoldDB" id="A0A814TBI7"/>
<evidence type="ECO:0000313" key="5">
    <source>
        <dbReference type="Proteomes" id="UP000663828"/>
    </source>
</evidence>
<dbReference type="EMBL" id="CAJNOR010006570">
    <property type="protein sequence ID" value="CAF1598594.1"/>
    <property type="molecule type" value="Genomic_DNA"/>
</dbReference>
<organism evidence="3 6">
    <name type="scientific">Adineta ricciae</name>
    <name type="common">Rotifer</name>
    <dbReference type="NCBI Taxonomy" id="249248"/>
    <lineage>
        <taxon>Eukaryota</taxon>
        <taxon>Metazoa</taxon>
        <taxon>Spiralia</taxon>
        <taxon>Gnathifera</taxon>
        <taxon>Rotifera</taxon>
        <taxon>Eurotatoria</taxon>
        <taxon>Bdelloidea</taxon>
        <taxon>Adinetida</taxon>
        <taxon>Adinetidae</taxon>
        <taxon>Adineta</taxon>
    </lineage>
</organism>
<dbReference type="Proteomes" id="UP000663852">
    <property type="component" value="Unassembled WGS sequence"/>
</dbReference>
<protein>
    <submittedName>
        <fullName evidence="3">Uncharacterized protein</fullName>
    </submittedName>
</protein>
<proteinExistence type="predicted"/>
<keyword evidence="1" id="KW-0880">Kelch repeat</keyword>
<sequence length="101" mass="11016">MMTGNLNVGRHYHTASILCDGKVFVTGGYNSGYLESTELYGPVTGSWTMSANMSAKRYRHQASILCDDQVLVTGGCCYIDSAELYDSSTGNWTRIGNINSM</sequence>
<dbReference type="OrthoDB" id="10060327at2759"/>
<name>A0A814TBI7_ADIRI</name>
<dbReference type="InterPro" id="IPR015915">
    <property type="entry name" value="Kelch-typ_b-propeller"/>
</dbReference>
<keyword evidence="2" id="KW-0677">Repeat</keyword>
<dbReference type="Proteomes" id="UP000663828">
    <property type="component" value="Unassembled WGS sequence"/>
</dbReference>
<dbReference type="InterPro" id="IPR006652">
    <property type="entry name" value="Kelch_1"/>
</dbReference>
<dbReference type="SMART" id="SM00612">
    <property type="entry name" value="Kelch"/>
    <property type="match status" value="1"/>
</dbReference>
<gene>
    <name evidence="3" type="ORF">EDS130_LOCUS23012</name>
    <name evidence="4" type="ORF">XAT740_LOCUS47412</name>
</gene>
<accession>A0A814TBI7</accession>
<reference evidence="3" key="1">
    <citation type="submission" date="2021-02" db="EMBL/GenBank/DDBJ databases">
        <authorList>
            <person name="Nowell W R."/>
        </authorList>
    </citation>
    <scope>NUCLEOTIDE SEQUENCE</scope>
</reference>
<evidence type="ECO:0000256" key="1">
    <source>
        <dbReference type="ARBA" id="ARBA00022441"/>
    </source>
</evidence>
<dbReference type="SUPFAM" id="SSF117281">
    <property type="entry name" value="Kelch motif"/>
    <property type="match status" value="1"/>
</dbReference>